<feature type="region of interest" description="Disordered" evidence="1">
    <location>
        <begin position="1"/>
        <end position="43"/>
    </location>
</feature>
<protein>
    <submittedName>
        <fullName evidence="2">Uncharacterized protein</fullName>
    </submittedName>
</protein>
<proteinExistence type="predicted"/>
<name>A0A7W7PXR4_9ACTN</name>
<evidence type="ECO:0000313" key="3">
    <source>
        <dbReference type="Proteomes" id="UP000579523"/>
    </source>
</evidence>
<evidence type="ECO:0000313" key="2">
    <source>
        <dbReference type="EMBL" id="MBB4903205.1"/>
    </source>
</evidence>
<dbReference type="EMBL" id="JACHJI010000024">
    <property type="protein sequence ID" value="MBB4903205.1"/>
    <property type="molecule type" value="Genomic_DNA"/>
</dbReference>
<dbReference type="AlphaFoldDB" id="A0A7W7PXR4"/>
<organism evidence="2 3">
    <name type="scientific">Streptomyces griseomycini</name>
    <dbReference type="NCBI Taxonomy" id="66895"/>
    <lineage>
        <taxon>Bacteria</taxon>
        <taxon>Bacillati</taxon>
        <taxon>Actinomycetota</taxon>
        <taxon>Actinomycetes</taxon>
        <taxon>Kitasatosporales</taxon>
        <taxon>Streptomycetaceae</taxon>
        <taxon>Streptomyces</taxon>
    </lineage>
</organism>
<reference evidence="2 3" key="1">
    <citation type="submission" date="2020-08" db="EMBL/GenBank/DDBJ databases">
        <title>Genomic Encyclopedia of Type Strains, Phase III (KMG-III): the genomes of soil and plant-associated and newly described type strains.</title>
        <authorList>
            <person name="Whitman W."/>
        </authorList>
    </citation>
    <scope>NUCLEOTIDE SEQUENCE [LARGE SCALE GENOMIC DNA]</scope>
    <source>
        <strain evidence="2 3">CECT 3273</strain>
    </source>
</reference>
<evidence type="ECO:0000256" key="1">
    <source>
        <dbReference type="SAM" id="MobiDB-lite"/>
    </source>
</evidence>
<sequence length="86" mass="9819">MPEHPQSRPVSSSADSGWPADFTAHRAGADDQHRHSPPHYDDTWTLDPVTYAVGLELEWSASRRSLYRDMGRLVHPLARRPERSRS</sequence>
<keyword evidence="3" id="KW-1185">Reference proteome</keyword>
<comment type="caution">
    <text evidence="2">The sequence shown here is derived from an EMBL/GenBank/DDBJ whole genome shotgun (WGS) entry which is preliminary data.</text>
</comment>
<gene>
    <name evidence="2" type="ORF">FHS37_007302</name>
</gene>
<dbReference type="Proteomes" id="UP000579523">
    <property type="component" value="Unassembled WGS sequence"/>
</dbReference>
<feature type="compositionally biased region" description="Basic and acidic residues" evidence="1">
    <location>
        <begin position="23"/>
        <end position="42"/>
    </location>
</feature>
<accession>A0A7W7PXR4</accession>